<accession>A0A2W7TKJ5</accession>
<organism evidence="3 4">
    <name type="scientific">Hydrotalea sandarakina</name>
    <dbReference type="NCBI Taxonomy" id="1004304"/>
    <lineage>
        <taxon>Bacteria</taxon>
        <taxon>Pseudomonadati</taxon>
        <taxon>Bacteroidota</taxon>
        <taxon>Chitinophagia</taxon>
        <taxon>Chitinophagales</taxon>
        <taxon>Chitinophagaceae</taxon>
        <taxon>Hydrotalea</taxon>
    </lineage>
</organism>
<evidence type="ECO:0000256" key="2">
    <source>
        <dbReference type="ARBA" id="ARBA00022679"/>
    </source>
</evidence>
<dbReference type="RefSeq" id="WP_111294603.1">
    <property type="nucleotide sequence ID" value="NZ_QKZV01000003.1"/>
</dbReference>
<keyword evidence="4" id="KW-1185">Reference proteome</keyword>
<dbReference type="SUPFAM" id="SSF53756">
    <property type="entry name" value="UDP-Glycosyltransferase/glycogen phosphorylase"/>
    <property type="match status" value="1"/>
</dbReference>
<evidence type="ECO:0000256" key="1">
    <source>
        <dbReference type="ARBA" id="ARBA00022676"/>
    </source>
</evidence>
<evidence type="ECO:0000313" key="4">
    <source>
        <dbReference type="Proteomes" id="UP000249720"/>
    </source>
</evidence>
<sequence>MKILVIRFSSIGDIVLTTPVFRCLKQQLPDAEIHFVSKIQFKAVTEANPYIDYFHYYEGNLSLLIKRLKAESFDYIIDLHKNFRSYKIRQALRTKVLSFKKLSWQKWLLTRFHINFMPGRHISLRCLDALAPLGVYDDGKGLDYFIPPHAVLKAGDLPVSHSAGYIAIVIGASYYTKKLPVEKLQQLCSLLNYPIVLVGGKEDAAIGALVAGVDEIKIYNACGKFSLHESADIVRQAHLVISHDTGLLYIACAFQKKVLAVWGGTSPALDVAPFYGTANHGQIEKLAHNYVVPNLSCQPCSNFGTRTCPKKHFHCMEWQDVTKIATDALERVTKK</sequence>
<dbReference type="GO" id="GO:0008713">
    <property type="term" value="F:ADP-heptose-lipopolysaccharide heptosyltransferase activity"/>
    <property type="evidence" value="ECO:0007669"/>
    <property type="project" value="TreeGrafter"/>
</dbReference>
<dbReference type="InterPro" id="IPR002201">
    <property type="entry name" value="Glyco_trans_9"/>
</dbReference>
<dbReference type="PANTHER" id="PTHR30160:SF1">
    <property type="entry name" value="LIPOPOLYSACCHARIDE 1,2-N-ACETYLGLUCOSAMINETRANSFERASE-RELATED"/>
    <property type="match status" value="1"/>
</dbReference>
<dbReference type="OrthoDB" id="9768048at2"/>
<dbReference type="CDD" id="cd03789">
    <property type="entry name" value="GT9_LPS_heptosyltransferase"/>
    <property type="match status" value="1"/>
</dbReference>
<dbReference type="Proteomes" id="UP000249720">
    <property type="component" value="Unassembled WGS sequence"/>
</dbReference>
<evidence type="ECO:0000313" key="3">
    <source>
        <dbReference type="EMBL" id="PZX63742.1"/>
    </source>
</evidence>
<reference evidence="3 4" key="1">
    <citation type="submission" date="2018-06" db="EMBL/GenBank/DDBJ databases">
        <title>Genomic Encyclopedia of Archaeal and Bacterial Type Strains, Phase II (KMG-II): from individual species to whole genera.</title>
        <authorList>
            <person name="Goeker M."/>
        </authorList>
    </citation>
    <scope>NUCLEOTIDE SEQUENCE [LARGE SCALE GENOMIC DNA]</scope>
    <source>
        <strain evidence="3 4">DSM 23241</strain>
    </source>
</reference>
<dbReference type="PANTHER" id="PTHR30160">
    <property type="entry name" value="TETRAACYLDISACCHARIDE 4'-KINASE-RELATED"/>
    <property type="match status" value="1"/>
</dbReference>
<comment type="caution">
    <text evidence="3">The sequence shown here is derived from an EMBL/GenBank/DDBJ whole genome shotgun (WGS) entry which is preliminary data.</text>
</comment>
<dbReference type="EMBL" id="QKZV01000003">
    <property type="protein sequence ID" value="PZX63742.1"/>
    <property type="molecule type" value="Genomic_DNA"/>
</dbReference>
<keyword evidence="1" id="KW-0328">Glycosyltransferase</keyword>
<gene>
    <name evidence="3" type="ORF">LX80_01400</name>
</gene>
<dbReference type="InterPro" id="IPR051199">
    <property type="entry name" value="LPS_LOS_Heptosyltrfase"/>
</dbReference>
<dbReference type="GO" id="GO:0009244">
    <property type="term" value="P:lipopolysaccharide core region biosynthetic process"/>
    <property type="evidence" value="ECO:0007669"/>
    <property type="project" value="TreeGrafter"/>
</dbReference>
<proteinExistence type="predicted"/>
<name>A0A2W7TKJ5_9BACT</name>
<keyword evidence="2 3" id="KW-0808">Transferase</keyword>
<dbReference type="Gene3D" id="3.40.50.2000">
    <property type="entry name" value="Glycogen Phosphorylase B"/>
    <property type="match status" value="2"/>
</dbReference>
<dbReference type="Pfam" id="PF01075">
    <property type="entry name" value="Glyco_transf_9"/>
    <property type="match status" value="1"/>
</dbReference>
<dbReference type="AlphaFoldDB" id="A0A2W7TKJ5"/>
<protein>
    <submittedName>
        <fullName evidence="3">ADP-heptose:LPS heptosyltransferase</fullName>
    </submittedName>
</protein>
<dbReference type="GO" id="GO:0005829">
    <property type="term" value="C:cytosol"/>
    <property type="evidence" value="ECO:0007669"/>
    <property type="project" value="TreeGrafter"/>
</dbReference>